<accession>A0A0V0IRK2</accession>
<name>A0A0V0IRK2_SOLCH</name>
<sequence>VNDPTSPTSSSLLQIQYCSSSTFPAADHAESSLLSRLSRVEGEALGVDQDRPFPFPLPEWAKFLEKYVFLNG</sequence>
<evidence type="ECO:0000313" key="1">
    <source>
        <dbReference type="EMBL" id="JAP35212.1"/>
    </source>
</evidence>
<organism evidence="1">
    <name type="scientific">Solanum chacoense</name>
    <name type="common">Chaco potato</name>
    <dbReference type="NCBI Taxonomy" id="4108"/>
    <lineage>
        <taxon>Eukaryota</taxon>
        <taxon>Viridiplantae</taxon>
        <taxon>Streptophyta</taxon>
        <taxon>Embryophyta</taxon>
        <taxon>Tracheophyta</taxon>
        <taxon>Spermatophyta</taxon>
        <taxon>Magnoliopsida</taxon>
        <taxon>eudicotyledons</taxon>
        <taxon>Gunneridae</taxon>
        <taxon>Pentapetalae</taxon>
        <taxon>asterids</taxon>
        <taxon>lamiids</taxon>
        <taxon>Solanales</taxon>
        <taxon>Solanaceae</taxon>
        <taxon>Solanoideae</taxon>
        <taxon>Solaneae</taxon>
        <taxon>Solanum</taxon>
    </lineage>
</organism>
<dbReference type="EMBL" id="GEDG01003187">
    <property type="protein sequence ID" value="JAP35212.1"/>
    <property type="molecule type" value="Transcribed_RNA"/>
</dbReference>
<reference evidence="1" key="1">
    <citation type="submission" date="2015-12" db="EMBL/GenBank/DDBJ databases">
        <title>Gene expression during late stages of embryo sac development: a critical building block for successful pollen-pistil interactions.</title>
        <authorList>
            <person name="Liu Y."/>
            <person name="Joly V."/>
            <person name="Sabar M."/>
            <person name="Matton D.P."/>
        </authorList>
    </citation>
    <scope>NUCLEOTIDE SEQUENCE</scope>
</reference>
<protein>
    <submittedName>
        <fullName evidence="1">Putative ovule protein</fullName>
    </submittedName>
</protein>
<proteinExistence type="predicted"/>
<dbReference type="AlphaFoldDB" id="A0A0V0IRK2"/>
<feature type="non-terminal residue" evidence="1">
    <location>
        <position position="1"/>
    </location>
</feature>